<organism evidence="7 8">
    <name type="scientific">Peptoclostridium acidaminophilum DSM 3953</name>
    <dbReference type="NCBI Taxonomy" id="1286171"/>
    <lineage>
        <taxon>Bacteria</taxon>
        <taxon>Bacillati</taxon>
        <taxon>Bacillota</taxon>
        <taxon>Clostridia</taxon>
        <taxon>Peptostreptococcales</taxon>
        <taxon>Peptoclostridiaceae</taxon>
        <taxon>Peptoclostridium</taxon>
    </lineage>
</organism>
<dbReference type="GO" id="GO:0016757">
    <property type="term" value="F:glycosyltransferase activity"/>
    <property type="evidence" value="ECO:0007669"/>
    <property type="project" value="UniProtKB-KW"/>
</dbReference>
<dbReference type="PANTHER" id="PTHR30201:SF2">
    <property type="entry name" value="2-(5''-TRIPHOSPHORIBOSYL)-3'-DEPHOSPHOCOENZYME-A SYNTHASE"/>
    <property type="match status" value="1"/>
</dbReference>
<evidence type="ECO:0000313" key="8">
    <source>
        <dbReference type="Proteomes" id="UP000019591"/>
    </source>
</evidence>
<dbReference type="Proteomes" id="UP000019591">
    <property type="component" value="Plasmid EAL2_808p"/>
</dbReference>
<evidence type="ECO:0000256" key="2">
    <source>
        <dbReference type="ARBA" id="ARBA00022679"/>
    </source>
</evidence>
<name>W8TPR0_PEPAC</name>
<keyword evidence="3 7" id="KW-0548">Nucleotidyltransferase</keyword>
<reference evidence="7 8" key="1">
    <citation type="journal article" date="2014" name="Genome Announc.">
        <title>Complete Genome Sequence of Amino Acid-Utilizing Eubacterium acidaminophilum al-2 (DSM 3953).</title>
        <authorList>
            <person name="Poehlein A."/>
            <person name="Andreesen J.R."/>
            <person name="Daniel R."/>
        </authorList>
    </citation>
    <scope>NUCLEOTIDE SEQUENCE [LARGE SCALE GENOMIC DNA]</scope>
    <source>
        <strain evidence="7 8">DSM 3953</strain>
        <plasmid evidence="8">Plasmid EAL2_808p</plasmid>
    </source>
</reference>
<evidence type="ECO:0000256" key="4">
    <source>
        <dbReference type="ARBA" id="ARBA00022741"/>
    </source>
</evidence>
<dbReference type="Pfam" id="PF03802">
    <property type="entry name" value="CitX"/>
    <property type="match status" value="1"/>
</dbReference>
<dbReference type="HOGENOM" id="CLU_048409_1_0_9"/>
<dbReference type="GO" id="GO:0050519">
    <property type="term" value="F:holo-citrate lyase synthase activity"/>
    <property type="evidence" value="ECO:0007669"/>
    <property type="project" value="UniProtKB-EC"/>
</dbReference>
<evidence type="ECO:0000256" key="1">
    <source>
        <dbReference type="ARBA" id="ARBA00001210"/>
    </source>
</evidence>
<keyword evidence="2 7" id="KW-0808">Transferase</keyword>
<evidence type="ECO:0000256" key="6">
    <source>
        <dbReference type="ARBA" id="ARBA00048574"/>
    </source>
</evidence>
<gene>
    <name evidence="7" type="primary">citXG</name>
    <name evidence="7" type="ORF">EAL2_808p05990</name>
</gene>
<dbReference type="eggNOG" id="COG1767">
    <property type="taxonomic scope" value="Bacteria"/>
</dbReference>
<evidence type="ECO:0000256" key="5">
    <source>
        <dbReference type="ARBA" id="ARBA00022840"/>
    </source>
</evidence>
<evidence type="ECO:0000256" key="3">
    <source>
        <dbReference type="ARBA" id="ARBA00022695"/>
    </source>
</evidence>
<comment type="catalytic activity">
    <reaction evidence="6">
        <text>apo-[citrate lyase ACP] + 2'-(5''-triphospho-alpha-D-ribosyl)-3'-dephospho-CoA = holo-[citrate lyase ACP] + diphosphate</text>
        <dbReference type="Rhea" id="RHEA:16333"/>
        <dbReference type="Rhea" id="RHEA-COMP:10157"/>
        <dbReference type="Rhea" id="RHEA-COMP:10158"/>
        <dbReference type="ChEBI" id="CHEBI:29999"/>
        <dbReference type="ChEBI" id="CHEBI:33019"/>
        <dbReference type="ChEBI" id="CHEBI:61378"/>
        <dbReference type="ChEBI" id="CHEBI:82683"/>
        <dbReference type="EC" id="2.7.7.61"/>
    </reaction>
</comment>
<dbReference type="InterPro" id="IPR002736">
    <property type="entry name" value="CitG"/>
</dbReference>
<dbReference type="KEGG" id="eac:EAL2_808p05990"/>
<evidence type="ECO:0000313" key="7">
    <source>
        <dbReference type="EMBL" id="AHM58102.1"/>
    </source>
</evidence>
<dbReference type="AlphaFoldDB" id="W8TPR0"/>
<proteinExistence type="predicted"/>
<dbReference type="OrthoDB" id="114886at2"/>
<dbReference type="eggNOG" id="COG3697">
    <property type="taxonomic scope" value="Bacteria"/>
</dbReference>
<protein>
    <submittedName>
        <fullName evidence="7">2'-(5''-triphosphoribosyl)-3-dephospho-CoA synthase CitXG</fullName>
        <ecNumber evidence="7">2.4.2.52</ecNumber>
        <ecNumber evidence="7">2.7.7.61</ecNumber>
    </submittedName>
</protein>
<dbReference type="GO" id="GO:0005524">
    <property type="term" value="F:ATP binding"/>
    <property type="evidence" value="ECO:0007669"/>
    <property type="project" value="UniProtKB-KW"/>
</dbReference>
<dbReference type="EC" id="2.7.7.61" evidence="7"/>
<keyword evidence="5" id="KW-0067">ATP-binding</keyword>
<dbReference type="Gene3D" id="1.10.4200.10">
    <property type="entry name" value="Triphosphoribosyl-dephospho-CoA protein"/>
    <property type="match status" value="2"/>
</dbReference>
<dbReference type="Pfam" id="PF01874">
    <property type="entry name" value="CitG"/>
    <property type="match status" value="1"/>
</dbReference>
<dbReference type="PATRIC" id="fig|1286171.3.peg.2783"/>
<dbReference type="GO" id="GO:0046917">
    <property type="term" value="F:triphosphoribosyl-dephospho-CoA synthase activity"/>
    <property type="evidence" value="ECO:0007669"/>
    <property type="project" value="UniProtKB-EC"/>
</dbReference>
<geneLocation type="plasmid" evidence="7 8">
    <name>EAL2_808p</name>
</geneLocation>
<accession>W8TPR0</accession>
<keyword evidence="7" id="KW-0328">Glycosyltransferase</keyword>
<keyword evidence="7" id="KW-0614">Plasmid</keyword>
<dbReference type="PANTHER" id="PTHR30201">
    <property type="entry name" value="TRIPHOSPHORIBOSYL-DEPHOSPHO-COA SYNTHASE"/>
    <property type="match status" value="1"/>
</dbReference>
<dbReference type="RefSeq" id="WP_025436947.1">
    <property type="nucleotide sequence ID" value="NZ_CP007453.1"/>
</dbReference>
<keyword evidence="4" id="KW-0547">Nucleotide-binding</keyword>
<dbReference type="GO" id="GO:0051191">
    <property type="term" value="P:prosthetic group biosynthetic process"/>
    <property type="evidence" value="ECO:0007669"/>
    <property type="project" value="InterPro"/>
</dbReference>
<dbReference type="EC" id="2.4.2.52" evidence="7"/>
<sequence length="424" mass="46896">MNFNAGSITLQQVLDARDHRHEIQQLLLSEFRRPVLSFTMNIAGEVKNSPLIKLAFDHGIQSITDLLGTPHKMEILRKPTGCEAFLVYGKSAEKIKQTCINIESKSPIGRLFDMDVIDADGQKLSRQEPRTCIVCGGPVAPCSRSRAHGLDAVKARTNQLLLQFAAKQFEGLAAEALVEEVRFTPKPGLVDLRNQGSHKDMDFAMFERSADSLRSYFSEAFLLGAEEKDCMKKLQKAGIAAESRMLETTGGVNTHKGAIYAFGLILAALGNYLMRGDDIFQHASRLARAAEVSDSKTHGREVFEKFGIRGAREEAEAGFPSAKKAYLLLKHSGGDMLSTLLQLISECPDTNLLYRGGLEGLVYAQNWAKFVLNRPAFSRPSLTKRMDQAFIRKNLSPGGCADLLALALFLRKVDSLWNENDCIQ</sequence>
<dbReference type="NCBIfam" id="TIGR03124">
    <property type="entry name" value="citrate_citX"/>
    <property type="match status" value="1"/>
</dbReference>
<keyword evidence="8" id="KW-1185">Reference proteome</keyword>
<comment type="catalytic activity">
    <reaction evidence="1">
        <text>3'-dephospho-CoA + ATP = 2'-(5''-triphospho-alpha-D-ribosyl)-3'-dephospho-CoA + adenine</text>
        <dbReference type="Rhea" id="RHEA:15117"/>
        <dbReference type="ChEBI" id="CHEBI:16708"/>
        <dbReference type="ChEBI" id="CHEBI:30616"/>
        <dbReference type="ChEBI" id="CHEBI:57328"/>
        <dbReference type="ChEBI" id="CHEBI:61378"/>
        <dbReference type="EC" id="2.4.2.52"/>
    </reaction>
</comment>
<dbReference type="InterPro" id="IPR005551">
    <property type="entry name" value="CitX"/>
</dbReference>
<dbReference type="EMBL" id="CP007453">
    <property type="protein sequence ID" value="AHM58102.1"/>
    <property type="molecule type" value="Genomic_DNA"/>
</dbReference>